<dbReference type="Gene3D" id="2.60.40.60">
    <property type="entry name" value="Cadherins"/>
    <property type="match status" value="2"/>
</dbReference>
<dbReference type="PANTHER" id="PTHR24028">
    <property type="entry name" value="CADHERIN-87A"/>
    <property type="match status" value="1"/>
</dbReference>
<keyword evidence="6" id="KW-1133">Transmembrane helix</keyword>
<dbReference type="GO" id="GO:0005509">
    <property type="term" value="F:calcium ion binding"/>
    <property type="evidence" value="ECO:0007669"/>
    <property type="project" value="InterPro"/>
</dbReference>
<dbReference type="GO" id="GO:0007156">
    <property type="term" value="P:homophilic cell adhesion via plasma membrane adhesion molecules"/>
    <property type="evidence" value="ECO:0007669"/>
    <property type="project" value="InterPro"/>
</dbReference>
<dbReference type="PRINTS" id="PR00205">
    <property type="entry name" value="CADHERIN"/>
</dbReference>
<keyword evidence="3" id="KW-0732">Signal</keyword>
<dbReference type="InterPro" id="IPR001343">
    <property type="entry name" value="Hemolysn_Ca-bd"/>
</dbReference>
<dbReference type="SUPFAM" id="SSF69318">
    <property type="entry name" value="Integrin alpha N-terminal domain"/>
    <property type="match status" value="1"/>
</dbReference>
<keyword evidence="6" id="KW-0472">Membrane</keyword>
<dbReference type="Pfam" id="PF00353">
    <property type="entry name" value="HemolysinCabind"/>
    <property type="match status" value="4"/>
</dbReference>
<sequence>MADNTAPRFIKTPIFIVLPGTSNPLNGFDVGYLSTPTLADIDGDGDLDAFIGEKDGTFKYYQNTGSKYLPKFVEVTGTSNPLNGFDVGGNSKPTLADIDGDGDLDAFSGEGKGTFKYYQNTGTKYLPKFVEVTGTNNPLNGFVVVDNSAPVLADIDEDGDLDAFSGERLGTFKFYQNTGTKYLPKFVEVTGGNNPLNGFDVGYNNTPVLVDIDGDGDFDAFSGENNGTFKYYQNTGTKTSPKFVEITGAANPLNGFNVGVGSAPALVDIERDGDIDVLSGEFDGIINFYKDASPEPTYNLAEIKKNETAPFGSAIEEIITDGTVTKVEAVAIIGADNSNGNWQYSTDQGNTWQDFGAVTETNARLLDSTNRVRFIPNGNSTGTANITLRLWDKSTGVVGETADASNNGGNTAFSAGSTTATVNVVNQVIQTFVVTQSTDNGKGDVTGSLSWAIKQANQTVEADIVELQTNVRLDIKDDDPNTLDPARSQVIVNSNLTIKGNDHTISGDDNNNGVADKDGSDSPILFIKQGTVSIENVTLENGVAKGGDSNNGGGGAGMGGALFIYQGNVKLTNVNFKNNHAVGGSRGISGLGHSGGGMGGNSSSTGGGGLFGSTGATDPAAYITPGSKGDDGGNNPGSGGNPIGSFGGRGGKGAGGGYNNGGAGGAGGFGGGGGIGGDKGFLGGYGGNGGTGGFGGGGGTGGFGNLWGKDARGGFGGGSGGAAAGFGGGAASGSAGFGGGKGGAGMGGAIFIRTGTVNLNNVTFENNSATGGTGSNNGQGLGHAIFIINSAAKTAQENQGNTQGMPSDLAIVNGNGVYILGNSQNSSGAGAYGVENINDTTANMSPSFTAPASLQDVPEDKDELSIIDYYTPYSINGLLHQKVADNNLKATLKGIAIVGNTANPTTEGKWKYSTDDKKTWYDIGAVGDNNTALALSANTFIIFVPVANYDQNPPALQIRAIDETYTGNFTNGATRQTIDTSVNGNGQPISGDVGTLGINIIAVPEDPTDITLEGNTIEENKPKGTVVGVLDNNDPDTGDIQTYRLVYKNPVFQINGDNLETKLPLVYDENGDNSFELLIEVKDQAGGTYQEWFTVNVLPIFQNSAPTDIILSNNSIEENQPVGTEIGNLQTVDPNTGQTHTYQILTPDVPFVIENGVLKTTALLDYETQTSYDLEIETNDGNGGTYKETFTVQVNNISDSATIKLTPTELKVVEGLNNAVFDVTVKGASAPVSVQYLTEDGTAIAATDYTQTEGQLTFETNGTKQITIPIVNDNLNEEDKTFKVIVENQEVTVTVTDTQETAATSTLPGKVENLLLTGEGNINGTGNTGNNILTGNNGNNTLSGLGGNDQLIGNSGNDNLNGGTGADSLTGGEGNDNYYVDNVADKVTENPNEGTADRVISSVEYTLTEDSNVENMTLNGSAPIDGTGNSQNNNLVGNSKNNTLTGLAGNDILDGKAGADKLLGGTENDTYYVDNVLDEVTEITGQGTADKVISSVKDYTLPDNVENLNIIGDKDGNGTGNSLNNIITGDSSDNILKGEGGNDNLNGGAGVDEMTGGPGNDIYTVDDLADVIKEISGTGQGTDLVFSPLEDYTLPNNVEKLTLQGNINGKGTGNTLANTITGDNSDNILTGGTGNDLLIGKNGNDTLIGGQGADRFDFYLPTEGVDSITDFTTKSDKIYIKATGFGGELTVGTLTSEQFVTGSAALDDNDRFLYHNGALFYDVDGTGAGIQVQLANITGSVVASDIIIF</sequence>
<organism evidence="10 11">
    <name type="scientific">Gomphosphaeria aponina SAG 52.96 = DSM 107014</name>
    <dbReference type="NCBI Taxonomy" id="1521640"/>
    <lineage>
        <taxon>Bacteria</taxon>
        <taxon>Bacillati</taxon>
        <taxon>Cyanobacteriota</taxon>
        <taxon>Cyanophyceae</taxon>
        <taxon>Oscillatoriophycideae</taxon>
        <taxon>Chroococcales</taxon>
        <taxon>Gomphosphaeriaceae</taxon>
        <taxon>Gomphosphaeria</taxon>
    </lineage>
</organism>
<dbReference type="InterPro" id="IPR028994">
    <property type="entry name" value="Integrin_alpha_N"/>
</dbReference>
<evidence type="ECO:0000256" key="2">
    <source>
        <dbReference type="ARBA" id="ARBA00022692"/>
    </source>
</evidence>
<dbReference type="InterPro" id="IPR050174">
    <property type="entry name" value="Protocadherin/Cadherin-CA"/>
</dbReference>
<protein>
    <submittedName>
        <fullName evidence="10">VCBS repeat-containing protein</fullName>
    </submittedName>
</protein>
<dbReference type="GO" id="GO:0005886">
    <property type="term" value="C:plasma membrane"/>
    <property type="evidence" value="ECO:0007669"/>
    <property type="project" value="TreeGrafter"/>
</dbReference>
<dbReference type="PRINTS" id="PR00313">
    <property type="entry name" value="CABNDNGRPT"/>
</dbReference>
<evidence type="ECO:0000256" key="8">
    <source>
        <dbReference type="SAM" id="MobiDB-lite"/>
    </source>
</evidence>
<dbReference type="PROSITE" id="PS50268">
    <property type="entry name" value="CADHERIN_2"/>
    <property type="match status" value="2"/>
</dbReference>
<evidence type="ECO:0000256" key="6">
    <source>
        <dbReference type="ARBA" id="ARBA00022989"/>
    </source>
</evidence>
<name>A0A941GTJ7_9CHRO</name>
<dbReference type="PANTHER" id="PTHR24028:SF328">
    <property type="entry name" value="CADHERIN-3"/>
    <property type="match status" value="1"/>
</dbReference>
<evidence type="ECO:0000256" key="3">
    <source>
        <dbReference type="ARBA" id="ARBA00022729"/>
    </source>
</evidence>
<evidence type="ECO:0000256" key="7">
    <source>
        <dbReference type="ARBA" id="ARBA00023180"/>
    </source>
</evidence>
<dbReference type="InterPro" id="IPR038081">
    <property type="entry name" value="CalX-like_sf"/>
</dbReference>
<feature type="domain" description="Cadherin" evidence="9">
    <location>
        <begin position="1115"/>
        <end position="1209"/>
    </location>
</feature>
<proteinExistence type="predicted"/>
<comment type="caution">
    <text evidence="10">The sequence shown here is derived from an EMBL/GenBank/DDBJ whole genome shotgun (WGS) entry which is preliminary data.</text>
</comment>
<dbReference type="InterPro" id="IPR002126">
    <property type="entry name" value="Cadherin-like_dom"/>
</dbReference>
<evidence type="ECO:0000256" key="4">
    <source>
        <dbReference type="ARBA" id="ARBA00022737"/>
    </source>
</evidence>
<feature type="domain" description="Cadherin" evidence="9">
    <location>
        <begin position="1016"/>
        <end position="1108"/>
    </location>
</feature>
<dbReference type="InterPro" id="IPR003644">
    <property type="entry name" value="Calx_beta"/>
</dbReference>
<keyword evidence="7" id="KW-0325">Glycoprotein</keyword>
<dbReference type="SUPFAM" id="SSF51120">
    <property type="entry name" value="beta-Roll"/>
    <property type="match status" value="3"/>
</dbReference>
<gene>
    <name evidence="10" type="ORF">DSM107014_02060</name>
</gene>
<dbReference type="InterPro" id="IPR011049">
    <property type="entry name" value="Serralysin-like_metalloprot_C"/>
</dbReference>
<evidence type="ECO:0000259" key="9">
    <source>
        <dbReference type="PROSITE" id="PS50268"/>
    </source>
</evidence>
<keyword evidence="2" id="KW-0812">Transmembrane</keyword>
<comment type="subcellular location">
    <subcellularLocation>
        <location evidence="1">Membrane</location>
        <topology evidence="1">Single-pass membrane protein</topology>
    </subcellularLocation>
</comment>
<dbReference type="InterPro" id="IPR018511">
    <property type="entry name" value="Hemolysin-typ_Ca-bd_CS"/>
</dbReference>
<dbReference type="InterPro" id="IPR013517">
    <property type="entry name" value="FG-GAP"/>
</dbReference>
<evidence type="ECO:0000256" key="5">
    <source>
        <dbReference type="ARBA" id="ARBA00022837"/>
    </source>
</evidence>
<dbReference type="Pfam" id="PF00028">
    <property type="entry name" value="Cadherin"/>
    <property type="match status" value="1"/>
</dbReference>
<dbReference type="InterPro" id="IPR015919">
    <property type="entry name" value="Cadherin-like_sf"/>
</dbReference>
<dbReference type="SUPFAM" id="SSF141072">
    <property type="entry name" value="CalX-like"/>
    <property type="match status" value="1"/>
</dbReference>
<dbReference type="SMART" id="SM00237">
    <property type="entry name" value="Calx_beta"/>
    <property type="match status" value="1"/>
</dbReference>
<keyword evidence="5" id="KW-0106">Calcium</keyword>
<accession>A0A941GTJ7</accession>
<evidence type="ECO:0000313" key="10">
    <source>
        <dbReference type="EMBL" id="MBR8826683.1"/>
    </source>
</evidence>
<dbReference type="Pfam" id="PF03160">
    <property type="entry name" value="Calx-beta"/>
    <property type="match status" value="1"/>
</dbReference>
<dbReference type="Pfam" id="PF13517">
    <property type="entry name" value="FG-GAP_3"/>
    <property type="match status" value="1"/>
</dbReference>
<dbReference type="PROSITE" id="PS00330">
    <property type="entry name" value="HEMOLYSIN_CALCIUM"/>
    <property type="match status" value="4"/>
</dbReference>
<evidence type="ECO:0000313" key="11">
    <source>
        <dbReference type="Proteomes" id="UP000767446"/>
    </source>
</evidence>
<dbReference type="EMBL" id="JADQBC010000008">
    <property type="protein sequence ID" value="MBR8826683.1"/>
    <property type="molecule type" value="Genomic_DNA"/>
</dbReference>
<keyword evidence="4" id="KW-0677">Repeat</keyword>
<reference evidence="10" key="1">
    <citation type="submission" date="2021-02" db="EMBL/GenBank/DDBJ databases">
        <title>Metagenome analyses of Stigonema ocellatum DSM 106950, Chlorogloea purpurea SAG 13.99 and Gomphosphaeria aponina DSM 107014.</title>
        <authorList>
            <person name="Marter P."/>
            <person name="Huang S."/>
        </authorList>
    </citation>
    <scope>NUCLEOTIDE SEQUENCE</scope>
    <source>
        <strain evidence="10">JP213</strain>
    </source>
</reference>
<dbReference type="Gene3D" id="2.60.40.2030">
    <property type="match status" value="1"/>
</dbReference>
<dbReference type="SUPFAM" id="SSF49313">
    <property type="entry name" value="Cadherin-like"/>
    <property type="match status" value="2"/>
</dbReference>
<evidence type="ECO:0000256" key="1">
    <source>
        <dbReference type="ARBA" id="ARBA00004167"/>
    </source>
</evidence>
<feature type="compositionally biased region" description="Gly residues" evidence="8">
    <location>
        <begin position="632"/>
        <end position="648"/>
    </location>
</feature>
<dbReference type="GO" id="GO:0007154">
    <property type="term" value="P:cell communication"/>
    <property type="evidence" value="ECO:0007669"/>
    <property type="project" value="InterPro"/>
</dbReference>
<dbReference type="Proteomes" id="UP000767446">
    <property type="component" value="Unassembled WGS sequence"/>
</dbReference>
<feature type="region of interest" description="Disordered" evidence="8">
    <location>
        <begin position="616"/>
        <end position="648"/>
    </location>
</feature>
<dbReference type="SMART" id="SM00112">
    <property type="entry name" value="CA"/>
    <property type="match status" value="2"/>
</dbReference>
<dbReference type="PRINTS" id="PR01228">
    <property type="entry name" value="EGGSHELL"/>
</dbReference>
<dbReference type="Gene3D" id="2.150.10.10">
    <property type="entry name" value="Serralysin-like metalloprotease, C-terminal"/>
    <property type="match status" value="2"/>
</dbReference>
<dbReference type="CDD" id="cd11304">
    <property type="entry name" value="Cadherin_repeat"/>
    <property type="match status" value="2"/>
</dbReference>